<name>A0ACB9Z7U2_9PEZI</name>
<evidence type="ECO:0000313" key="1">
    <source>
        <dbReference type="EMBL" id="KAI4867683.1"/>
    </source>
</evidence>
<reference evidence="1 2" key="1">
    <citation type="journal article" date="2022" name="New Phytol.">
        <title>Ecological generalism drives hyperdiversity of secondary metabolite gene clusters in xylarialean endophytes.</title>
        <authorList>
            <person name="Franco M.E.E."/>
            <person name="Wisecaver J.H."/>
            <person name="Arnold A.E."/>
            <person name="Ju Y.M."/>
            <person name="Slot J.C."/>
            <person name="Ahrendt S."/>
            <person name="Moore L.P."/>
            <person name="Eastman K.E."/>
            <person name="Scott K."/>
            <person name="Konkel Z."/>
            <person name="Mondo S.J."/>
            <person name="Kuo A."/>
            <person name="Hayes R.D."/>
            <person name="Haridas S."/>
            <person name="Andreopoulos B."/>
            <person name="Riley R."/>
            <person name="LaButti K."/>
            <person name="Pangilinan J."/>
            <person name="Lipzen A."/>
            <person name="Amirebrahimi M."/>
            <person name="Yan J."/>
            <person name="Adam C."/>
            <person name="Keymanesh K."/>
            <person name="Ng V."/>
            <person name="Louie K."/>
            <person name="Northen T."/>
            <person name="Drula E."/>
            <person name="Henrissat B."/>
            <person name="Hsieh H.M."/>
            <person name="Youens-Clark K."/>
            <person name="Lutzoni F."/>
            <person name="Miadlikowska J."/>
            <person name="Eastwood D.C."/>
            <person name="Hamelin R.C."/>
            <person name="Grigoriev I.V."/>
            <person name="U'Ren J.M."/>
        </authorList>
    </citation>
    <scope>NUCLEOTIDE SEQUENCE [LARGE SCALE GENOMIC DNA]</scope>
    <source>
        <strain evidence="1 2">CBS 119005</strain>
    </source>
</reference>
<comment type="caution">
    <text evidence="1">The sequence shown here is derived from an EMBL/GenBank/DDBJ whole genome shotgun (WGS) entry which is preliminary data.</text>
</comment>
<proteinExistence type="predicted"/>
<gene>
    <name evidence="1" type="ORF">F4820DRAFT_193189</name>
</gene>
<organism evidence="1 2">
    <name type="scientific">Hypoxylon rubiginosum</name>
    <dbReference type="NCBI Taxonomy" id="110542"/>
    <lineage>
        <taxon>Eukaryota</taxon>
        <taxon>Fungi</taxon>
        <taxon>Dikarya</taxon>
        <taxon>Ascomycota</taxon>
        <taxon>Pezizomycotina</taxon>
        <taxon>Sordariomycetes</taxon>
        <taxon>Xylariomycetidae</taxon>
        <taxon>Xylariales</taxon>
        <taxon>Hypoxylaceae</taxon>
        <taxon>Hypoxylon</taxon>
    </lineage>
</organism>
<evidence type="ECO:0000313" key="2">
    <source>
        <dbReference type="Proteomes" id="UP001497700"/>
    </source>
</evidence>
<keyword evidence="2" id="KW-1185">Reference proteome</keyword>
<dbReference type="EMBL" id="MU393445">
    <property type="protein sequence ID" value="KAI4867683.1"/>
    <property type="molecule type" value="Genomic_DNA"/>
</dbReference>
<accession>A0ACB9Z7U2</accession>
<sequence length="598" mass="67388">MPAPSYCSNQPVDPLDIPPESDISGLGVFIGFVSASYILLFIVIVYYIFGYDPTSNPFGTAEHYTLVRARPNPFDQLVLKVARWISRIDSWQWRASYKNGRFAAAFDKCVINMADIQIVNGLAILISGLVLLPQRLSALHWKMVVYLSWFSCTTNLSALIFLRSYLIRNPVERIWRLGSTFVLLVILTVSLIPTGHFFWRTSSQEYIEDAAPSAYAICYFNTDFKGRSFVGKNAMLLSILLLVFSYTVRVFKLYRGFANYSPKARSLSAFLVENCLKSAALFQRMIGVSSFTERTASNMIVAAHFVVCLWIDMSTSMASDVFWLIISITWGSVKVAELRRILHVSPAARADPTWSFGQILAVLLIAGPVLVLVRSAREAFVPGRQESPRASIIEPDHDGSGLQEGAGVVYDGNLESQTGISRTAPEVNISQSNEPLDYYVLNPTLFTEYYDKTPWMRWAPAICLTYTLSATVTLLSSQSDPISQIQNFLFWFVLEQGAILQYHIIFCFYLCKNWKHPMVHVPIFGYIALAIIFSIINRGRFVLAPLESPTYSGFQIVPLIFPCATFGSFVIFLIAARLPRIVRIIRKTVRSRFFCCPN</sequence>
<dbReference type="Proteomes" id="UP001497700">
    <property type="component" value="Unassembled WGS sequence"/>
</dbReference>
<protein>
    <submittedName>
        <fullName evidence="1">Uncharacterized protein</fullName>
    </submittedName>
</protein>